<dbReference type="RefSeq" id="WP_034881184.1">
    <property type="nucleotide sequence ID" value="NZ_BCXZ01000014.1"/>
</dbReference>
<dbReference type="InterPro" id="IPR029044">
    <property type="entry name" value="Nucleotide-diphossugar_trans"/>
</dbReference>
<dbReference type="GO" id="GO:0016757">
    <property type="term" value="F:glycosyltransferase activity"/>
    <property type="evidence" value="ECO:0007669"/>
    <property type="project" value="UniProtKB-KW"/>
</dbReference>
<dbReference type="AlphaFoldDB" id="A0AAX3IZB2"/>
<dbReference type="PANTHER" id="PTHR22916">
    <property type="entry name" value="GLYCOSYLTRANSFERASE"/>
    <property type="match status" value="1"/>
</dbReference>
<evidence type="ECO:0000259" key="3">
    <source>
        <dbReference type="Pfam" id="PF00535"/>
    </source>
</evidence>
<comment type="caution">
    <text evidence="4">The sequence shown here is derived from an EMBL/GenBank/DDBJ whole genome shotgun (WGS) entry which is preliminary data.</text>
</comment>
<evidence type="ECO:0000256" key="1">
    <source>
        <dbReference type="ARBA" id="ARBA00022676"/>
    </source>
</evidence>
<organism evidence="4 5">
    <name type="scientific">Bifidobacterium pseudocatenulatum</name>
    <dbReference type="NCBI Taxonomy" id="28026"/>
    <lineage>
        <taxon>Bacteria</taxon>
        <taxon>Bacillati</taxon>
        <taxon>Actinomycetota</taxon>
        <taxon>Actinomycetes</taxon>
        <taxon>Bifidobacteriales</taxon>
        <taxon>Bifidobacteriaceae</taxon>
        <taxon>Bifidobacterium</taxon>
    </lineage>
</organism>
<sequence length="327" mass="37373">MSNTALPLISVVVPVYNVKPYVAKCLDSILRQTYTNIEIIVVDDGSTDGSELICDDYSNKDPRITVIHQRNTGLAAARNTGIDAAHGEYLGFVDSDDFIEPFMYEKLLNAAQKNNCVLAVCGINYVFDNGTVIPKANIEPDQVFDFPDAITEMNTYRLFDMGAWSKLYKSELFDGIRFPVGKLSEDFFIMFKIFDRAQKVAFVSDACYNYYQRTNSITKSKKINHDFLEAAYKQMRYIDRNYPSLSVIGHTAYASAALTVYDSYLKNQVPCPEAFRKQCISIIQNQKQYIAQANYISKAKRIQFHLFLINATLYKVIFMTYKIRNKI</sequence>
<reference evidence="4 5" key="1">
    <citation type="submission" date="2019-07" db="EMBL/GenBank/DDBJ databases">
        <authorList>
            <person name="Chang H.-W."/>
            <person name="Raman A."/>
            <person name="Venkatesh S."/>
            <person name="Gehrig J."/>
        </authorList>
    </citation>
    <scope>NUCLEOTIDE SEQUENCE [LARGE SCALE GENOMIC DNA]</scope>
    <source>
        <strain evidence="4">Bifidobacterium_pseudocatenulatum_LFYP_29</strain>
    </source>
</reference>
<evidence type="ECO:0000256" key="2">
    <source>
        <dbReference type="ARBA" id="ARBA00022679"/>
    </source>
</evidence>
<feature type="domain" description="Glycosyltransferase 2-like" evidence="3">
    <location>
        <begin position="10"/>
        <end position="149"/>
    </location>
</feature>
<dbReference type="EC" id="2.4.-.-" evidence="4"/>
<keyword evidence="1 4" id="KW-0328">Glycosyltransferase</keyword>
<dbReference type="EMBL" id="CABHOD010000015">
    <property type="protein sequence ID" value="VUX65747.1"/>
    <property type="molecule type" value="Genomic_DNA"/>
</dbReference>
<proteinExistence type="predicted"/>
<evidence type="ECO:0000313" key="5">
    <source>
        <dbReference type="Proteomes" id="UP000331308"/>
    </source>
</evidence>
<evidence type="ECO:0000313" key="4">
    <source>
        <dbReference type="EMBL" id="VUX65747.1"/>
    </source>
</evidence>
<name>A0AAX3IZB2_BIFPS</name>
<dbReference type="CDD" id="cd00761">
    <property type="entry name" value="Glyco_tranf_GTA_type"/>
    <property type="match status" value="1"/>
</dbReference>
<dbReference type="Proteomes" id="UP000331308">
    <property type="component" value="Unassembled WGS sequence"/>
</dbReference>
<dbReference type="InterPro" id="IPR001173">
    <property type="entry name" value="Glyco_trans_2-like"/>
</dbReference>
<accession>A0AAX3IZB2</accession>
<dbReference type="SUPFAM" id="SSF53448">
    <property type="entry name" value="Nucleotide-diphospho-sugar transferases"/>
    <property type="match status" value="1"/>
</dbReference>
<gene>
    <name evidence="4" type="primary">epsJ_3</name>
    <name evidence="4" type="ORF">BPLFYP29_00244</name>
</gene>
<protein>
    <submittedName>
        <fullName evidence="4">Glycosyltransferase EpsJ</fullName>
        <ecNumber evidence="4">2.4.-.-</ecNumber>
    </submittedName>
</protein>
<dbReference type="PANTHER" id="PTHR22916:SF51">
    <property type="entry name" value="GLYCOSYLTRANSFERASE EPSH-RELATED"/>
    <property type="match status" value="1"/>
</dbReference>
<dbReference type="Pfam" id="PF00535">
    <property type="entry name" value="Glycos_transf_2"/>
    <property type="match status" value="1"/>
</dbReference>
<dbReference type="Gene3D" id="3.90.550.10">
    <property type="entry name" value="Spore Coat Polysaccharide Biosynthesis Protein SpsA, Chain A"/>
    <property type="match status" value="1"/>
</dbReference>
<keyword evidence="2 4" id="KW-0808">Transferase</keyword>